<evidence type="ECO:0000313" key="4">
    <source>
        <dbReference type="Proteomes" id="UP000246073"/>
    </source>
</evidence>
<evidence type="ECO:0000256" key="2">
    <source>
        <dbReference type="SAM" id="SignalP"/>
    </source>
</evidence>
<dbReference type="PROSITE" id="PS51257">
    <property type="entry name" value="PROKAR_LIPOPROTEIN"/>
    <property type="match status" value="1"/>
</dbReference>
<dbReference type="EMBL" id="OOFM01000005">
    <property type="protein sequence ID" value="SPL65473.1"/>
    <property type="molecule type" value="Genomic_DNA"/>
</dbReference>
<sequence length="144" mass="15315">MSHKLNVAACALALPALASCTSPSASVNPPKPPVDPTPILGTWCSNNDKRFTISQERFDSRDMQCTVMKLDNYKGTFTLNLVCENDQQQASENVTITPIGDAVEIVFLSKGVRHTRANRCGPAPSAPVVAPAPSEPTPASPVVQ</sequence>
<feature type="chain" id="PRO_5015114091" description="Lipoprotein" evidence="2">
    <location>
        <begin position="19"/>
        <end position="144"/>
    </location>
</feature>
<feature type="compositionally biased region" description="Low complexity" evidence="1">
    <location>
        <begin position="122"/>
        <end position="132"/>
    </location>
</feature>
<dbReference type="Proteomes" id="UP000246073">
    <property type="component" value="Unassembled WGS sequence"/>
</dbReference>
<feature type="region of interest" description="Disordered" evidence="1">
    <location>
        <begin position="118"/>
        <end position="144"/>
    </location>
</feature>
<keyword evidence="2" id="KW-0732">Signal</keyword>
<protein>
    <recommendedName>
        <fullName evidence="5">Lipoprotein</fullName>
    </recommendedName>
</protein>
<organism evidence="3 4">
    <name type="scientific">Ochrobactrum soli</name>
    <dbReference type="NCBI Taxonomy" id="2448455"/>
    <lineage>
        <taxon>Bacteria</taxon>
        <taxon>Pseudomonadati</taxon>
        <taxon>Pseudomonadota</taxon>
        <taxon>Alphaproteobacteria</taxon>
        <taxon>Hyphomicrobiales</taxon>
        <taxon>Brucellaceae</taxon>
        <taxon>Brucella/Ochrobactrum group</taxon>
        <taxon>Ochrobactrum</taxon>
    </lineage>
</organism>
<reference evidence="4" key="1">
    <citation type="submission" date="2017-12" db="EMBL/GenBank/DDBJ databases">
        <authorList>
            <person name="Diaz M."/>
        </authorList>
    </citation>
    <scope>NUCLEOTIDE SEQUENCE [LARGE SCALE GENOMIC DNA]</scope>
    <source>
        <strain evidence="4">FI11154</strain>
    </source>
</reference>
<dbReference type="AlphaFoldDB" id="A0A2P9HN83"/>
<proteinExistence type="predicted"/>
<accession>A0A2P9HN83</accession>
<evidence type="ECO:0000256" key="1">
    <source>
        <dbReference type="SAM" id="MobiDB-lite"/>
    </source>
</evidence>
<feature type="signal peptide" evidence="2">
    <location>
        <begin position="1"/>
        <end position="18"/>
    </location>
</feature>
<gene>
    <name evidence="3" type="ORF">OHAE_1340</name>
</gene>
<feature type="compositionally biased region" description="Pro residues" evidence="1">
    <location>
        <begin position="133"/>
        <end position="144"/>
    </location>
</feature>
<evidence type="ECO:0000313" key="3">
    <source>
        <dbReference type="EMBL" id="SPL65473.1"/>
    </source>
</evidence>
<dbReference type="RefSeq" id="WP_181376094.1">
    <property type="nucleotide sequence ID" value="NZ_OOFM01000005.1"/>
</dbReference>
<evidence type="ECO:0008006" key="5">
    <source>
        <dbReference type="Google" id="ProtNLM"/>
    </source>
</evidence>
<name>A0A2P9HN83_9HYPH</name>